<sequence length="196" mass="22486">MAKELIPDRPQEKLKTAFEYQVDSAAVIIRKLDEKVKLASEEPSLIKRQDLRLQVVVAAISLYSPEVANQYLDDTKIEKLVGLLKENKKYTIDLLPKEKDIYEKLVAKNEAMIKSFPISFDGVVDHITVKVQAKAYKNAVEIALTEISVGDQQIPRKKYGKKFLKKVKEKLNKPFYDEDTEEKVEISTDTILEMKN</sequence>
<reference evidence="2" key="1">
    <citation type="submission" date="2012-02" db="EMBL/GenBank/DDBJ databases">
        <title>Complete genome sequence of Rickettsia australis strain Cutlack.</title>
        <authorList>
            <person name="Johnson S.L."/>
            <person name="Munk A.C."/>
            <person name="Han S."/>
            <person name="Bruce D.C."/>
            <person name="Dasch G.A."/>
        </authorList>
    </citation>
    <scope>NUCLEOTIDE SEQUENCE [LARGE SCALE GENOMIC DNA]</scope>
    <source>
        <strain evidence="2">Cutlack</strain>
    </source>
</reference>
<dbReference type="AlphaFoldDB" id="H8K7K0"/>
<evidence type="ECO:0000313" key="1">
    <source>
        <dbReference type="EMBL" id="AFC71243.1"/>
    </source>
</evidence>
<keyword evidence="2" id="KW-1185">Reference proteome</keyword>
<evidence type="ECO:0000313" key="2">
    <source>
        <dbReference type="Proteomes" id="UP000007589"/>
    </source>
</evidence>
<organism evidence="1 2">
    <name type="scientific">Rickettsia australis (strain Cutlack)</name>
    <dbReference type="NCBI Taxonomy" id="1105110"/>
    <lineage>
        <taxon>Bacteria</taxon>
        <taxon>Pseudomonadati</taxon>
        <taxon>Pseudomonadota</taxon>
        <taxon>Alphaproteobacteria</taxon>
        <taxon>Rickettsiales</taxon>
        <taxon>Rickettsiaceae</taxon>
        <taxon>Rickettsieae</taxon>
        <taxon>Rickettsia</taxon>
        <taxon>spotted fever group</taxon>
    </lineage>
</organism>
<gene>
    <name evidence="1" type="ordered locus">MC5_04735</name>
</gene>
<name>H8K7K0_RICAC</name>
<proteinExistence type="predicted"/>
<dbReference type="Proteomes" id="UP000007589">
    <property type="component" value="Chromosome"/>
</dbReference>
<dbReference type="HOGENOM" id="CLU_1585249_0_0_5"/>
<protein>
    <submittedName>
        <fullName evidence="1">Uncharacterized protein</fullName>
    </submittedName>
</protein>
<dbReference type="EMBL" id="CP003338">
    <property type="protein sequence ID" value="AFC71243.1"/>
    <property type="molecule type" value="Genomic_DNA"/>
</dbReference>
<dbReference type="RefSeq" id="WP_014412769.1">
    <property type="nucleotide sequence ID" value="NC_017058.1"/>
</dbReference>
<dbReference type="STRING" id="1105110.MC5_04735"/>
<accession>H8K7K0</accession>
<dbReference type="KEGG" id="rau:MC5_04735"/>